<feature type="compositionally biased region" description="Pro residues" evidence="1">
    <location>
        <begin position="1"/>
        <end position="13"/>
    </location>
</feature>
<dbReference type="Proteomes" id="UP001501057">
    <property type="component" value="Unassembled WGS sequence"/>
</dbReference>
<feature type="transmembrane region" description="Helical" evidence="2">
    <location>
        <begin position="37"/>
        <end position="63"/>
    </location>
</feature>
<keyword evidence="2" id="KW-1133">Transmembrane helix</keyword>
<keyword evidence="4" id="KW-1185">Reference proteome</keyword>
<accession>A0ABN2JGC4</accession>
<evidence type="ECO:0000256" key="2">
    <source>
        <dbReference type="SAM" id="Phobius"/>
    </source>
</evidence>
<evidence type="ECO:0000313" key="4">
    <source>
        <dbReference type="Proteomes" id="UP001501057"/>
    </source>
</evidence>
<feature type="region of interest" description="Disordered" evidence="1">
    <location>
        <begin position="1"/>
        <end position="31"/>
    </location>
</feature>
<name>A0ABN2JGC4_9ACTN</name>
<evidence type="ECO:0000256" key="1">
    <source>
        <dbReference type="SAM" id="MobiDB-lite"/>
    </source>
</evidence>
<reference evidence="3 4" key="1">
    <citation type="journal article" date="2019" name="Int. J. Syst. Evol. Microbiol.">
        <title>The Global Catalogue of Microorganisms (GCM) 10K type strain sequencing project: providing services to taxonomists for standard genome sequencing and annotation.</title>
        <authorList>
            <consortium name="The Broad Institute Genomics Platform"/>
            <consortium name="The Broad Institute Genome Sequencing Center for Infectious Disease"/>
            <person name="Wu L."/>
            <person name="Ma J."/>
        </authorList>
    </citation>
    <scope>NUCLEOTIDE SEQUENCE [LARGE SCALE GENOMIC DNA]</scope>
    <source>
        <strain evidence="3 4">JCM 13518</strain>
    </source>
</reference>
<proteinExistence type="predicted"/>
<sequence>MSTSDPTPPPPATEPQHHPAQPQPMLNTRPGGPTPPWVIWAAVVGTIVPFLFAGLYVLVLLLLES</sequence>
<comment type="caution">
    <text evidence="3">The sequence shown here is derived from an EMBL/GenBank/DDBJ whole genome shotgun (WGS) entry which is preliminary data.</text>
</comment>
<keyword evidence="2" id="KW-0472">Membrane</keyword>
<gene>
    <name evidence="3" type="ORF">GCM10009710_03530</name>
</gene>
<dbReference type="RefSeq" id="WP_344197101.1">
    <property type="nucleotide sequence ID" value="NZ_BAAAME010000002.1"/>
</dbReference>
<protein>
    <submittedName>
        <fullName evidence="3">Uncharacterized protein</fullName>
    </submittedName>
</protein>
<evidence type="ECO:0000313" key="3">
    <source>
        <dbReference type="EMBL" id="GAA1726139.1"/>
    </source>
</evidence>
<dbReference type="EMBL" id="BAAAME010000002">
    <property type="protein sequence ID" value="GAA1726139.1"/>
    <property type="molecule type" value="Genomic_DNA"/>
</dbReference>
<keyword evidence="2" id="KW-0812">Transmembrane</keyword>
<organism evidence="3 4">
    <name type="scientific">Aeromicrobium alkaliterrae</name>
    <dbReference type="NCBI Taxonomy" id="302168"/>
    <lineage>
        <taxon>Bacteria</taxon>
        <taxon>Bacillati</taxon>
        <taxon>Actinomycetota</taxon>
        <taxon>Actinomycetes</taxon>
        <taxon>Propionibacteriales</taxon>
        <taxon>Nocardioidaceae</taxon>
        <taxon>Aeromicrobium</taxon>
    </lineage>
</organism>